<name>A0ABD6CE05_9EURY</name>
<dbReference type="GO" id="GO:0016491">
    <property type="term" value="F:oxidoreductase activity"/>
    <property type="evidence" value="ECO:0007669"/>
    <property type="project" value="UniProtKB-KW"/>
</dbReference>
<dbReference type="Pfam" id="PF07992">
    <property type="entry name" value="Pyr_redox_2"/>
    <property type="match status" value="1"/>
</dbReference>
<dbReference type="AlphaFoldDB" id="A0ABD6CE05"/>
<evidence type="ECO:0000313" key="7">
    <source>
        <dbReference type="EMBL" id="MFD1587599.1"/>
    </source>
</evidence>
<dbReference type="Gene3D" id="3.50.50.100">
    <property type="match status" value="1"/>
</dbReference>
<organism evidence="7 8">
    <name type="scientific">Halorientalis brevis</name>
    <dbReference type="NCBI Taxonomy" id="1126241"/>
    <lineage>
        <taxon>Archaea</taxon>
        <taxon>Methanobacteriati</taxon>
        <taxon>Methanobacteriota</taxon>
        <taxon>Stenosarchaea group</taxon>
        <taxon>Halobacteria</taxon>
        <taxon>Halobacteriales</taxon>
        <taxon>Haloarculaceae</taxon>
        <taxon>Halorientalis</taxon>
    </lineage>
</organism>
<evidence type="ECO:0000256" key="1">
    <source>
        <dbReference type="ARBA" id="ARBA00001974"/>
    </source>
</evidence>
<dbReference type="SUPFAM" id="SSF51905">
    <property type="entry name" value="FAD/NAD(P)-binding domain"/>
    <property type="match status" value="2"/>
</dbReference>
<evidence type="ECO:0000256" key="5">
    <source>
        <dbReference type="ARBA" id="ARBA00023002"/>
    </source>
</evidence>
<evidence type="ECO:0000259" key="6">
    <source>
        <dbReference type="Pfam" id="PF07992"/>
    </source>
</evidence>
<comment type="caution">
    <text evidence="7">The sequence shown here is derived from an EMBL/GenBank/DDBJ whole genome shotgun (WGS) entry which is preliminary data.</text>
</comment>
<dbReference type="InterPro" id="IPR023753">
    <property type="entry name" value="FAD/NAD-binding_dom"/>
</dbReference>
<accession>A0ABD6CE05</accession>
<keyword evidence="5 7" id="KW-0560">Oxidoreductase</keyword>
<dbReference type="Proteomes" id="UP001597119">
    <property type="component" value="Unassembled WGS sequence"/>
</dbReference>
<keyword evidence="4" id="KW-0274">FAD</keyword>
<evidence type="ECO:0000256" key="2">
    <source>
        <dbReference type="ARBA" id="ARBA00005272"/>
    </source>
</evidence>
<keyword evidence="3" id="KW-0285">Flavoprotein</keyword>
<dbReference type="RefSeq" id="WP_247372716.1">
    <property type="nucleotide sequence ID" value="NZ_JALLGV010000001.1"/>
</dbReference>
<evidence type="ECO:0000256" key="3">
    <source>
        <dbReference type="ARBA" id="ARBA00022630"/>
    </source>
</evidence>
<proteinExistence type="inferred from homology"/>
<dbReference type="InterPro" id="IPR036188">
    <property type="entry name" value="FAD/NAD-bd_sf"/>
</dbReference>
<dbReference type="PANTHER" id="PTHR42913:SF3">
    <property type="entry name" value="64 KDA MITOCHONDRIAL NADH DEHYDROGENASE (EUROFUNG)"/>
    <property type="match status" value="1"/>
</dbReference>
<dbReference type="PRINTS" id="PR00368">
    <property type="entry name" value="FADPNR"/>
</dbReference>
<gene>
    <name evidence="7" type="ORF">ACFR9U_11430</name>
</gene>
<dbReference type="InterPro" id="IPR051169">
    <property type="entry name" value="NADH-Q_oxidoreductase"/>
</dbReference>
<evidence type="ECO:0000313" key="8">
    <source>
        <dbReference type="Proteomes" id="UP001597119"/>
    </source>
</evidence>
<keyword evidence="8" id="KW-1185">Reference proteome</keyword>
<dbReference type="EMBL" id="JBHUDJ010000003">
    <property type="protein sequence ID" value="MFD1587599.1"/>
    <property type="molecule type" value="Genomic_DNA"/>
</dbReference>
<comment type="similarity">
    <text evidence="2">Belongs to the NADH dehydrogenase family.</text>
</comment>
<reference evidence="7 8" key="1">
    <citation type="journal article" date="2019" name="Int. J. Syst. Evol. Microbiol.">
        <title>The Global Catalogue of Microorganisms (GCM) 10K type strain sequencing project: providing services to taxonomists for standard genome sequencing and annotation.</title>
        <authorList>
            <consortium name="The Broad Institute Genomics Platform"/>
            <consortium name="The Broad Institute Genome Sequencing Center for Infectious Disease"/>
            <person name="Wu L."/>
            <person name="Ma J."/>
        </authorList>
    </citation>
    <scope>NUCLEOTIDE SEQUENCE [LARGE SCALE GENOMIC DNA]</scope>
    <source>
        <strain evidence="7 8">CGMCC 1.12125</strain>
    </source>
</reference>
<comment type="cofactor">
    <cofactor evidence="1">
        <name>FAD</name>
        <dbReference type="ChEBI" id="CHEBI:57692"/>
    </cofactor>
</comment>
<evidence type="ECO:0000256" key="4">
    <source>
        <dbReference type="ARBA" id="ARBA00022827"/>
    </source>
</evidence>
<dbReference type="PANTHER" id="PTHR42913">
    <property type="entry name" value="APOPTOSIS-INDUCING FACTOR 1"/>
    <property type="match status" value="1"/>
</dbReference>
<feature type="domain" description="FAD/NAD(P)-binding" evidence="6">
    <location>
        <begin position="4"/>
        <end position="306"/>
    </location>
</feature>
<sequence>MTENVVVLGSGYAGAGAIKSLESELGNEADLTWVSNVDYHLVLHESHRCIRDPSIQEKISIPVDEIKAPSTRFVQGEVVDVETDERTIELDDDSTIDYDYLLVALGSQTAFFGIDGLEEYSHTLKSLDDALGIHEDIKQAARSASQSDPAQIVIGGAGLSGIQTAGEVAGFREDHRAPIDIHLVEGLDEIFPGNDPEVQAALRKRLEDRDVNIMTGEFIGEVDEETVYIGDDVELDYDVLVWTGGITGRDAVQDVDLEKDERNHRIHTEMNFQTEDERVFAIGDCALIDQPGENPAPPTAEAAWEAADHIGKNMARQMRGQPLEDWTFKSKGTAISVGHDAVAHDVMMMPMDTFGGFLARNLKKAIAARWIASITGPGRALKAWPDM</sequence>
<protein>
    <submittedName>
        <fullName evidence="7">NAD(P)/FAD-dependent oxidoreductase</fullName>
        <ecNumber evidence="7">1.6.5.-</ecNumber>
    </submittedName>
</protein>
<dbReference type="EC" id="1.6.5.-" evidence="7"/>